<evidence type="ECO:0000256" key="1">
    <source>
        <dbReference type="ARBA" id="ARBA00023015"/>
    </source>
</evidence>
<feature type="domain" description="SET" evidence="3">
    <location>
        <begin position="48"/>
        <end position="165"/>
    </location>
</feature>
<dbReference type="Ensembl" id="ENSLACT00000026474.1">
    <property type="protein sequence ID" value="ENSLACP00000022113.1"/>
    <property type="gene ID" value="ENSLACG00000022375.1"/>
</dbReference>
<dbReference type="AlphaFoldDB" id="M3XHA7"/>
<dbReference type="GO" id="GO:0000978">
    <property type="term" value="F:RNA polymerase II cis-regulatory region sequence-specific DNA binding"/>
    <property type="evidence" value="ECO:0007669"/>
    <property type="project" value="TreeGrafter"/>
</dbReference>
<keyword evidence="1" id="KW-0805">Transcription regulation</keyword>
<dbReference type="Pfam" id="PF21549">
    <property type="entry name" value="PRDM2_PR"/>
    <property type="match status" value="1"/>
</dbReference>
<dbReference type="GO" id="GO:0005737">
    <property type="term" value="C:cytoplasm"/>
    <property type="evidence" value="ECO:0007669"/>
    <property type="project" value="TreeGrafter"/>
</dbReference>
<dbReference type="GO" id="GO:0005634">
    <property type="term" value="C:nucleus"/>
    <property type="evidence" value="ECO:0007669"/>
    <property type="project" value="TreeGrafter"/>
</dbReference>
<evidence type="ECO:0000313" key="4">
    <source>
        <dbReference type="Ensembl" id="ENSLACP00000022113.1"/>
    </source>
</evidence>
<dbReference type="CDD" id="cd19187">
    <property type="entry name" value="PR-SET_PRDM1"/>
    <property type="match status" value="1"/>
</dbReference>
<dbReference type="EMBL" id="AFYH01088791">
    <property type="status" value="NOT_ANNOTATED_CDS"/>
    <property type="molecule type" value="Genomic_DNA"/>
</dbReference>
<dbReference type="SMART" id="SM00317">
    <property type="entry name" value="SET"/>
    <property type="match status" value="1"/>
</dbReference>
<name>M3XHA7_LATCH</name>
<dbReference type="PROSITE" id="PS50280">
    <property type="entry name" value="SET"/>
    <property type="match status" value="1"/>
</dbReference>
<dbReference type="STRING" id="7897.ENSLACP00000022113"/>
<dbReference type="EMBL" id="AFYH01088793">
    <property type="status" value="NOT_ANNOTATED_CDS"/>
    <property type="molecule type" value="Genomic_DNA"/>
</dbReference>
<dbReference type="OMA" id="VPANCEA"/>
<dbReference type="InterPro" id="IPR001214">
    <property type="entry name" value="SET_dom"/>
</dbReference>
<dbReference type="GO" id="GO:0001227">
    <property type="term" value="F:DNA-binding transcription repressor activity, RNA polymerase II-specific"/>
    <property type="evidence" value="ECO:0007669"/>
    <property type="project" value="InterPro"/>
</dbReference>
<sequence>MKMGTEDADMTQWSEMEFEENCTYIVNDNPWDPCADGGNWTQAEASLPRNLIFKYAPSCKEIIGILSKEYIPKGTRFGPLVGEVYTNDTVPKNANRKYFWRIYSSGKFHHFIDGFNEEKSNWMRYVNPAHSVQEQNLAACQNGMNIYFYTIKPIPANQELLVWYCREFADRLDYPS</sequence>
<accession>M3XHA7</accession>
<dbReference type="GeneTree" id="ENSGT00940000154798"/>
<protein>
    <recommendedName>
        <fullName evidence="3">SET domain-containing protein</fullName>
    </recommendedName>
</protein>
<dbReference type="PANTHER" id="PTHR16515:SF59">
    <property type="entry name" value="PR DOMAIN ZINC FINGER PROTEIN 1"/>
    <property type="match status" value="1"/>
</dbReference>
<dbReference type="EMBL" id="AFYH01088790">
    <property type="status" value="NOT_ANNOTATED_CDS"/>
    <property type="molecule type" value="Genomic_DNA"/>
</dbReference>
<evidence type="ECO:0000259" key="3">
    <source>
        <dbReference type="PROSITE" id="PS50280"/>
    </source>
</evidence>
<dbReference type="InterPro" id="IPR046341">
    <property type="entry name" value="SET_dom_sf"/>
</dbReference>
<dbReference type="Gene3D" id="2.170.270.10">
    <property type="entry name" value="SET domain"/>
    <property type="match status" value="1"/>
</dbReference>
<dbReference type="InterPro" id="IPR044413">
    <property type="entry name" value="PRDM1_PR-SET"/>
</dbReference>
<dbReference type="SUPFAM" id="SSF82199">
    <property type="entry name" value="SET domain"/>
    <property type="match status" value="1"/>
</dbReference>
<reference evidence="5" key="1">
    <citation type="submission" date="2011-08" db="EMBL/GenBank/DDBJ databases">
        <title>The draft genome of Latimeria chalumnae.</title>
        <authorList>
            <person name="Di Palma F."/>
            <person name="Alfoldi J."/>
            <person name="Johnson J."/>
            <person name="Berlin A."/>
            <person name="Gnerre S."/>
            <person name="Jaffe D."/>
            <person name="MacCallum I."/>
            <person name="Young S."/>
            <person name="Walker B.J."/>
            <person name="Lander E."/>
            <person name="Lindblad-Toh K."/>
        </authorList>
    </citation>
    <scope>NUCLEOTIDE SEQUENCE [LARGE SCALE GENOMIC DNA]</scope>
    <source>
        <strain evidence="5">Wild caught</strain>
    </source>
</reference>
<keyword evidence="5" id="KW-1185">Reference proteome</keyword>
<dbReference type="HOGENOM" id="CLU_1647553_0_0_1"/>
<keyword evidence="2" id="KW-0804">Transcription</keyword>
<dbReference type="GO" id="GO:0045165">
    <property type="term" value="P:cell fate commitment"/>
    <property type="evidence" value="ECO:0007669"/>
    <property type="project" value="TreeGrafter"/>
</dbReference>
<dbReference type="FunFam" id="2.170.270.10:FF:000019">
    <property type="entry name" value="PR domain zinc finger protein 1"/>
    <property type="match status" value="1"/>
</dbReference>
<dbReference type="EMBL" id="AFYH01088794">
    <property type="status" value="NOT_ANNOTATED_CDS"/>
    <property type="molecule type" value="Genomic_DNA"/>
</dbReference>
<evidence type="ECO:0000256" key="2">
    <source>
        <dbReference type="ARBA" id="ARBA00023163"/>
    </source>
</evidence>
<dbReference type="InterPro" id="IPR050331">
    <property type="entry name" value="Zinc_finger"/>
</dbReference>
<evidence type="ECO:0000313" key="5">
    <source>
        <dbReference type="Proteomes" id="UP000008672"/>
    </source>
</evidence>
<proteinExistence type="predicted"/>
<dbReference type="eggNOG" id="KOG2461">
    <property type="taxonomic scope" value="Eukaryota"/>
</dbReference>
<organism evidence="4 5">
    <name type="scientific">Latimeria chalumnae</name>
    <name type="common">Coelacanth</name>
    <dbReference type="NCBI Taxonomy" id="7897"/>
    <lineage>
        <taxon>Eukaryota</taxon>
        <taxon>Metazoa</taxon>
        <taxon>Chordata</taxon>
        <taxon>Craniata</taxon>
        <taxon>Vertebrata</taxon>
        <taxon>Euteleostomi</taxon>
        <taxon>Coelacanthiformes</taxon>
        <taxon>Coelacanthidae</taxon>
        <taxon>Latimeria</taxon>
    </lineage>
</organism>
<dbReference type="EMBL" id="AFYH01088792">
    <property type="status" value="NOT_ANNOTATED_CDS"/>
    <property type="molecule type" value="Genomic_DNA"/>
</dbReference>
<reference evidence="4" key="3">
    <citation type="submission" date="2025-09" db="UniProtKB">
        <authorList>
            <consortium name="Ensembl"/>
        </authorList>
    </citation>
    <scope>IDENTIFICATION</scope>
</reference>
<dbReference type="Proteomes" id="UP000008672">
    <property type="component" value="Unassembled WGS sequence"/>
</dbReference>
<dbReference type="PANTHER" id="PTHR16515">
    <property type="entry name" value="PR DOMAIN ZINC FINGER PROTEIN"/>
    <property type="match status" value="1"/>
</dbReference>
<dbReference type="InParanoid" id="M3XHA7"/>
<reference evidence="4" key="2">
    <citation type="submission" date="2025-08" db="UniProtKB">
        <authorList>
            <consortium name="Ensembl"/>
        </authorList>
    </citation>
    <scope>IDENTIFICATION</scope>
</reference>